<dbReference type="Proteomes" id="UP001189429">
    <property type="component" value="Unassembled WGS sequence"/>
</dbReference>
<proteinExistence type="predicted"/>
<organism evidence="2 3">
    <name type="scientific">Prorocentrum cordatum</name>
    <dbReference type="NCBI Taxonomy" id="2364126"/>
    <lineage>
        <taxon>Eukaryota</taxon>
        <taxon>Sar</taxon>
        <taxon>Alveolata</taxon>
        <taxon>Dinophyceae</taxon>
        <taxon>Prorocentrales</taxon>
        <taxon>Prorocentraceae</taxon>
        <taxon>Prorocentrum</taxon>
    </lineage>
</organism>
<accession>A0ABN9TJX4</accession>
<name>A0ABN9TJX4_9DINO</name>
<gene>
    <name evidence="2" type="ORF">PCOR1329_LOCUS39818</name>
</gene>
<comment type="caution">
    <text evidence="2">The sequence shown here is derived from an EMBL/GenBank/DDBJ whole genome shotgun (WGS) entry which is preliminary data.</text>
</comment>
<evidence type="ECO:0000256" key="1">
    <source>
        <dbReference type="SAM" id="MobiDB-lite"/>
    </source>
</evidence>
<evidence type="ECO:0000313" key="2">
    <source>
        <dbReference type="EMBL" id="CAK0846265.1"/>
    </source>
</evidence>
<keyword evidence="3" id="KW-1185">Reference proteome</keyword>
<feature type="compositionally biased region" description="Basic residues" evidence="1">
    <location>
        <begin position="66"/>
        <end position="77"/>
    </location>
</feature>
<protein>
    <submittedName>
        <fullName evidence="2">Uncharacterized protein</fullName>
    </submittedName>
</protein>
<sequence>MLEPSVKGAGDLAAGPSEFYIGVFEFAGNSNNHNKDKKDNKADSTEANGSEADAAKYRAARAGGRPLRRVRLGRARRVQGGLRRGRVRELGGLRRDGARRGERGGSPPM</sequence>
<dbReference type="EMBL" id="CAUYUJ010014811">
    <property type="protein sequence ID" value="CAK0846265.1"/>
    <property type="molecule type" value="Genomic_DNA"/>
</dbReference>
<feature type="compositionally biased region" description="Basic and acidic residues" evidence="1">
    <location>
        <begin position="33"/>
        <end position="44"/>
    </location>
</feature>
<reference evidence="2" key="1">
    <citation type="submission" date="2023-10" db="EMBL/GenBank/DDBJ databases">
        <authorList>
            <person name="Chen Y."/>
            <person name="Shah S."/>
            <person name="Dougan E. K."/>
            <person name="Thang M."/>
            <person name="Chan C."/>
        </authorList>
    </citation>
    <scope>NUCLEOTIDE SEQUENCE [LARGE SCALE GENOMIC DNA]</scope>
</reference>
<feature type="region of interest" description="Disordered" evidence="1">
    <location>
        <begin position="28"/>
        <end position="109"/>
    </location>
</feature>
<evidence type="ECO:0000313" key="3">
    <source>
        <dbReference type="Proteomes" id="UP001189429"/>
    </source>
</evidence>
<feature type="compositionally biased region" description="Basic and acidic residues" evidence="1">
    <location>
        <begin position="87"/>
        <end position="103"/>
    </location>
</feature>